<dbReference type="NCBIfam" id="TIGR01444">
    <property type="entry name" value="fkbM_fam"/>
    <property type="match status" value="1"/>
</dbReference>
<dbReference type="GeneID" id="44969567"/>
<dbReference type="GO" id="GO:0006888">
    <property type="term" value="P:endoplasmic reticulum to Golgi vesicle-mediated transport"/>
    <property type="evidence" value="ECO:0007669"/>
    <property type="project" value="TreeGrafter"/>
</dbReference>
<evidence type="ECO:0000259" key="1">
    <source>
        <dbReference type="Pfam" id="PF05050"/>
    </source>
</evidence>
<dbReference type="PANTHER" id="PTHR34009:SF2">
    <property type="entry name" value="PROTEIN STAR"/>
    <property type="match status" value="1"/>
</dbReference>
<dbReference type="Pfam" id="PF05050">
    <property type="entry name" value="Methyltransf_21"/>
    <property type="match status" value="1"/>
</dbReference>
<dbReference type="GO" id="GO:0008168">
    <property type="term" value="F:methyltransferase activity"/>
    <property type="evidence" value="ECO:0007669"/>
    <property type="project" value="UniProtKB-KW"/>
</dbReference>
<dbReference type="GO" id="GO:0005886">
    <property type="term" value="C:plasma membrane"/>
    <property type="evidence" value="ECO:0007669"/>
    <property type="project" value="TreeGrafter"/>
</dbReference>
<organism evidence="2 3">
    <name type="scientific">Brachyspira intermedia (strain ATCC 51140 / PWS/A)</name>
    <name type="common">Serpulina intermedia</name>
    <dbReference type="NCBI Taxonomy" id="1045858"/>
    <lineage>
        <taxon>Bacteria</taxon>
        <taxon>Pseudomonadati</taxon>
        <taxon>Spirochaetota</taxon>
        <taxon>Spirochaetia</taxon>
        <taxon>Brachyspirales</taxon>
        <taxon>Brachyspiraceae</taxon>
        <taxon>Brachyspira</taxon>
    </lineage>
</organism>
<sequence length="260" mass="30558">MLNKELINKIVWWIPKRELRNNIRNILLSYIYISKINNNKKNLEKFNDVLDFGKNLYESKLKIEKQTNINFQSEIEQDFISYLIFSGKKKGFFIDIGANDGIKISNTYFFEKLGWSGICVEANPIIYEQLEKNRNCDLYNAAILDKKMDSVKLVNYEGHSLMAKIDISESKENSLNIKSMTFDELMYNYKNISSIDLLSIDVEGFELNILKTIDFNKYDIKLIIVENNEKEGVLEQYMKSKGYRLLIDIYRSHDLAFVKD</sequence>
<dbReference type="SUPFAM" id="SSF53335">
    <property type="entry name" value="S-adenosyl-L-methionine-dependent methyltransferases"/>
    <property type="match status" value="1"/>
</dbReference>
<dbReference type="Gene3D" id="3.40.50.150">
    <property type="entry name" value="Vaccinia Virus protein VP39"/>
    <property type="match status" value="1"/>
</dbReference>
<keyword evidence="2" id="KW-0489">Methyltransferase</keyword>
<keyword evidence="2" id="KW-0808">Transferase</keyword>
<evidence type="ECO:0000313" key="2">
    <source>
        <dbReference type="EMBL" id="AEM21637.1"/>
    </source>
</evidence>
<protein>
    <submittedName>
        <fullName evidence="2">Putative methyltransferase FkbM family</fullName>
    </submittedName>
</protein>
<dbReference type="RefSeq" id="WP_014487472.1">
    <property type="nucleotide sequence ID" value="NC_017243.1"/>
</dbReference>
<dbReference type="PATRIC" id="fig|1045858.4.peg.1014"/>
<dbReference type="OrthoDB" id="307367at2"/>
<dbReference type="GO" id="GO:0016197">
    <property type="term" value="P:endosomal transport"/>
    <property type="evidence" value="ECO:0007669"/>
    <property type="project" value="TreeGrafter"/>
</dbReference>
<feature type="domain" description="Methyltransferase FkbM" evidence="1">
    <location>
        <begin position="95"/>
        <end position="245"/>
    </location>
</feature>
<gene>
    <name evidence="2" type="ordered locus">Bint_1014</name>
</gene>
<dbReference type="HOGENOM" id="CLU_049570_1_0_12"/>
<dbReference type="InterPro" id="IPR006342">
    <property type="entry name" value="FkbM_mtfrase"/>
</dbReference>
<reference evidence="2 3" key="1">
    <citation type="journal article" date="2011" name="BMC Genomics">
        <title>Complete genome sequence of Brachyspira intermedia reveals unique genomic features in Brachyspira species and phage-mediated horizontal gene transfer.</title>
        <authorList>
            <person name="Hafstrom T."/>
            <person name="Jansson D.S."/>
            <person name="Segerman B."/>
        </authorList>
    </citation>
    <scope>NUCLEOTIDE SEQUENCE [LARGE SCALE GENOMIC DNA]</scope>
    <source>
        <strain evidence="3">ATCC 51140 / PWS/A</strain>
    </source>
</reference>
<dbReference type="KEGG" id="bip:Bint_1014"/>
<dbReference type="eggNOG" id="COG0457">
    <property type="taxonomic scope" value="Bacteria"/>
</dbReference>
<dbReference type="Proteomes" id="UP000008522">
    <property type="component" value="Chromosome"/>
</dbReference>
<dbReference type="PANTHER" id="PTHR34009">
    <property type="entry name" value="PROTEIN STAR"/>
    <property type="match status" value="1"/>
</dbReference>
<dbReference type="AlphaFoldDB" id="G0EM68"/>
<dbReference type="InterPro" id="IPR029063">
    <property type="entry name" value="SAM-dependent_MTases_sf"/>
</dbReference>
<dbReference type="GO" id="GO:0032259">
    <property type="term" value="P:methylation"/>
    <property type="evidence" value="ECO:0007669"/>
    <property type="project" value="UniProtKB-KW"/>
</dbReference>
<accession>G0EM68</accession>
<name>G0EM68_BRAIP</name>
<dbReference type="EMBL" id="CP002874">
    <property type="protein sequence ID" value="AEM21637.1"/>
    <property type="molecule type" value="Genomic_DNA"/>
</dbReference>
<evidence type="ECO:0000313" key="3">
    <source>
        <dbReference type="Proteomes" id="UP000008522"/>
    </source>
</evidence>
<dbReference type="InterPro" id="IPR053202">
    <property type="entry name" value="EGF_Rcpt_Signaling_Reg"/>
</dbReference>
<dbReference type="GO" id="GO:0005737">
    <property type="term" value="C:cytoplasm"/>
    <property type="evidence" value="ECO:0007669"/>
    <property type="project" value="GOC"/>
</dbReference>
<keyword evidence="3" id="KW-1185">Reference proteome</keyword>
<proteinExistence type="predicted"/>